<protein>
    <submittedName>
        <fullName evidence="1">Uncharacterized protein</fullName>
    </submittedName>
</protein>
<dbReference type="EMBL" id="MLJW01005002">
    <property type="protein sequence ID" value="OIQ68954.1"/>
    <property type="molecule type" value="Genomic_DNA"/>
</dbReference>
<gene>
    <name evidence="1" type="ORF">GALL_494490</name>
</gene>
<accession>A0A1J5PCJ3</accession>
<sequence length="93" mass="10322">MRMPSDHLAGDRLDHVAEREGVLFFRHAGMEHHLQQEIAEFVTQIIEIAARNRIGDLVGLLDGVGSNGREILFEIPGAAAAGRSQRRHDIEQA</sequence>
<reference evidence="1" key="1">
    <citation type="submission" date="2016-10" db="EMBL/GenBank/DDBJ databases">
        <title>Sequence of Gallionella enrichment culture.</title>
        <authorList>
            <person name="Poehlein A."/>
            <person name="Muehling M."/>
            <person name="Daniel R."/>
        </authorList>
    </citation>
    <scope>NUCLEOTIDE SEQUENCE</scope>
</reference>
<proteinExistence type="predicted"/>
<comment type="caution">
    <text evidence="1">The sequence shown here is derived from an EMBL/GenBank/DDBJ whole genome shotgun (WGS) entry which is preliminary data.</text>
</comment>
<organism evidence="1">
    <name type="scientific">mine drainage metagenome</name>
    <dbReference type="NCBI Taxonomy" id="410659"/>
    <lineage>
        <taxon>unclassified sequences</taxon>
        <taxon>metagenomes</taxon>
        <taxon>ecological metagenomes</taxon>
    </lineage>
</organism>
<evidence type="ECO:0000313" key="1">
    <source>
        <dbReference type="EMBL" id="OIQ68954.1"/>
    </source>
</evidence>
<name>A0A1J5PCJ3_9ZZZZ</name>
<dbReference type="AlphaFoldDB" id="A0A1J5PCJ3"/>